<dbReference type="SUPFAM" id="SSF56808">
    <property type="entry name" value="Ribosomal protein L1"/>
    <property type="match status" value="1"/>
</dbReference>
<keyword evidence="6 9" id="KW-0689">Ribosomal protein</keyword>
<dbReference type="PANTHER" id="PTHR36427:SF3">
    <property type="entry name" value="LARGE RIBOSOMAL SUBUNIT PROTEIN UL1M"/>
    <property type="match status" value="1"/>
</dbReference>
<dbReference type="HAMAP" id="MF_01318_B">
    <property type="entry name" value="Ribosomal_uL1_B"/>
    <property type="match status" value="1"/>
</dbReference>
<dbReference type="PANTHER" id="PTHR36427">
    <property type="entry name" value="54S RIBOSOMAL PROTEIN L1, MITOCHONDRIAL"/>
    <property type="match status" value="1"/>
</dbReference>
<dbReference type="InterPro" id="IPR005878">
    <property type="entry name" value="Ribosom_uL1_bac-type"/>
</dbReference>
<dbReference type="AlphaFoldDB" id="A0A1H6FLR6"/>
<dbReference type="PIRSF" id="PIRSF002155">
    <property type="entry name" value="Ribosomal_L1"/>
    <property type="match status" value="1"/>
</dbReference>
<proteinExistence type="inferred from homology"/>
<keyword evidence="5 9" id="KW-0694">RNA-binding</keyword>
<dbReference type="GO" id="GO:0006412">
    <property type="term" value="P:translation"/>
    <property type="evidence" value="ECO:0007669"/>
    <property type="project" value="UniProtKB-UniRule"/>
</dbReference>
<dbReference type="Gene3D" id="3.30.190.20">
    <property type="match status" value="1"/>
</dbReference>
<evidence type="ECO:0000256" key="5">
    <source>
        <dbReference type="ARBA" id="ARBA00022884"/>
    </source>
</evidence>
<dbReference type="CDD" id="cd00403">
    <property type="entry name" value="Ribosomal_L1"/>
    <property type="match status" value="1"/>
</dbReference>
<keyword evidence="2 9" id="KW-0678">Repressor</keyword>
<name>A0A1H6FLR6_THEAL</name>
<comment type="function">
    <text evidence="9">Protein L1 is also a translational repressor protein, it controls the translation of the L11 operon by binding to its mRNA.</text>
</comment>
<dbReference type="GO" id="GO:0015934">
    <property type="term" value="C:large ribosomal subunit"/>
    <property type="evidence" value="ECO:0007669"/>
    <property type="project" value="InterPro"/>
</dbReference>
<dbReference type="FunFam" id="3.40.50.790:FF:000001">
    <property type="entry name" value="50S ribosomal protein L1"/>
    <property type="match status" value="1"/>
</dbReference>
<gene>
    <name evidence="9" type="primary">rplA</name>
    <name evidence="10" type="ORF">SAMN02745716_0885</name>
</gene>
<keyword evidence="7 9" id="KW-0687">Ribonucleoprotein</keyword>
<dbReference type="RefSeq" id="WP_093116546.1">
    <property type="nucleotide sequence ID" value="NZ_FNWJ01000001.1"/>
</dbReference>
<dbReference type="Pfam" id="PF00687">
    <property type="entry name" value="Ribosomal_L1"/>
    <property type="match status" value="1"/>
</dbReference>
<evidence type="ECO:0000256" key="1">
    <source>
        <dbReference type="ARBA" id="ARBA00010531"/>
    </source>
</evidence>
<evidence type="ECO:0000256" key="4">
    <source>
        <dbReference type="ARBA" id="ARBA00022845"/>
    </source>
</evidence>
<dbReference type="OrthoDB" id="9803740at2"/>
<dbReference type="GO" id="GO:0000049">
    <property type="term" value="F:tRNA binding"/>
    <property type="evidence" value="ECO:0007669"/>
    <property type="project" value="UniProtKB-KW"/>
</dbReference>
<dbReference type="InterPro" id="IPR028364">
    <property type="entry name" value="Ribosomal_uL1/biogenesis"/>
</dbReference>
<keyword evidence="11" id="KW-1185">Reference proteome</keyword>
<dbReference type="InterPro" id="IPR002143">
    <property type="entry name" value="Ribosomal_uL1"/>
</dbReference>
<evidence type="ECO:0000256" key="8">
    <source>
        <dbReference type="ARBA" id="ARBA00035241"/>
    </source>
</evidence>
<dbReference type="EMBL" id="FNWJ01000001">
    <property type="protein sequence ID" value="SEH11796.1"/>
    <property type="molecule type" value="Genomic_DNA"/>
</dbReference>
<reference evidence="11" key="1">
    <citation type="submission" date="2016-10" db="EMBL/GenBank/DDBJ databases">
        <authorList>
            <person name="Varghese N."/>
            <person name="Submissions S."/>
        </authorList>
    </citation>
    <scope>NUCLEOTIDE SEQUENCE [LARGE SCALE GENOMIC DNA]</scope>
    <source>
        <strain evidence="11">ATCC 35263</strain>
    </source>
</reference>
<evidence type="ECO:0000256" key="9">
    <source>
        <dbReference type="HAMAP-Rule" id="MF_01318"/>
    </source>
</evidence>
<dbReference type="GO" id="GO:0019843">
    <property type="term" value="F:rRNA binding"/>
    <property type="evidence" value="ECO:0007669"/>
    <property type="project" value="UniProtKB-UniRule"/>
</dbReference>
<organism evidence="10 11">
    <name type="scientific">Thermoleophilum album</name>
    <dbReference type="NCBI Taxonomy" id="29539"/>
    <lineage>
        <taxon>Bacteria</taxon>
        <taxon>Bacillati</taxon>
        <taxon>Actinomycetota</taxon>
        <taxon>Thermoleophilia</taxon>
        <taxon>Thermoleophilales</taxon>
        <taxon>Thermoleophilaceae</taxon>
        <taxon>Thermoleophilum</taxon>
    </lineage>
</organism>
<comment type="function">
    <text evidence="9">Binds directly to 23S rRNA. The L1 stalk is quite mobile in the ribosome, and is involved in E site tRNA release.</text>
</comment>
<comment type="subunit">
    <text evidence="9">Part of the 50S ribosomal subunit.</text>
</comment>
<comment type="similarity">
    <text evidence="1 9">Belongs to the universal ribosomal protein uL1 family.</text>
</comment>
<dbReference type="Gene3D" id="3.40.50.790">
    <property type="match status" value="1"/>
</dbReference>
<keyword evidence="4 9" id="KW-0810">Translation regulation</keyword>
<protein>
    <recommendedName>
        <fullName evidence="8 9">Large ribosomal subunit protein uL1</fullName>
    </recommendedName>
</protein>
<evidence type="ECO:0000313" key="10">
    <source>
        <dbReference type="EMBL" id="SEH11796.1"/>
    </source>
</evidence>
<evidence type="ECO:0000256" key="2">
    <source>
        <dbReference type="ARBA" id="ARBA00022491"/>
    </source>
</evidence>
<evidence type="ECO:0000256" key="7">
    <source>
        <dbReference type="ARBA" id="ARBA00023274"/>
    </source>
</evidence>
<dbReference type="STRING" id="29539.SAMN02745716_0885"/>
<evidence type="ECO:0000256" key="3">
    <source>
        <dbReference type="ARBA" id="ARBA00022730"/>
    </source>
</evidence>
<dbReference type="InterPro" id="IPR016095">
    <property type="entry name" value="Ribosomal_uL1_3-a/b-sand"/>
</dbReference>
<accession>A0A1H6FLR6</accession>
<keyword evidence="9" id="KW-0820">tRNA-binding</keyword>
<evidence type="ECO:0000313" key="11">
    <source>
        <dbReference type="Proteomes" id="UP000222056"/>
    </source>
</evidence>
<dbReference type="GO" id="GO:0006417">
    <property type="term" value="P:regulation of translation"/>
    <property type="evidence" value="ECO:0007669"/>
    <property type="project" value="UniProtKB-KW"/>
</dbReference>
<dbReference type="NCBIfam" id="TIGR01169">
    <property type="entry name" value="rplA_bact"/>
    <property type="match status" value="1"/>
</dbReference>
<dbReference type="GO" id="GO:0003735">
    <property type="term" value="F:structural constituent of ribosome"/>
    <property type="evidence" value="ECO:0007669"/>
    <property type="project" value="InterPro"/>
</dbReference>
<sequence>MPRRGKRYRRNLALVDRERTYSPAEAIALLKRFEPARFDETVEVAVRTGLNVRHADQQLRGTVALPHGLGREVTVAVFAKGDAAKEAEQAGADFVGAEDLVERVQNGFTDFDVAIATPDMMPLVGKLGRILGPQGKMPNPRVGTVTTEVGKAVADAKAGKIEYRTDRSGIVHVPIGKLSFHERALLENYAAVIEEIMRAKPAAAKGRYIRSITIAPTMGPGIKVDPTRTRDIVEEVAAAAA</sequence>
<evidence type="ECO:0000256" key="6">
    <source>
        <dbReference type="ARBA" id="ARBA00022980"/>
    </source>
</evidence>
<dbReference type="InterPro" id="IPR023674">
    <property type="entry name" value="Ribosomal_uL1-like"/>
</dbReference>
<keyword evidence="3 9" id="KW-0699">rRNA-binding</keyword>
<dbReference type="Proteomes" id="UP000222056">
    <property type="component" value="Unassembled WGS sequence"/>
</dbReference>